<protein>
    <recommendedName>
        <fullName evidence="6">Methionine aminopeptidase</fullName>
        <ecNumber evidence="6">3.4.11.18</ecNumber>
    </recommendedName>
</protein>
<feature type="binding site" evidence="5">
    <location>
        <position position="272"/>
    </location>
    <ligand>
        <name>substrate</name>
    </ligand>
</feature>
<dbReference type="GO" id="GO:0004177">
    <property type="term" value="F:aminopeptidase activity"/>
    <property type="evidence" value="ECO:0007669"/>
    <property type="project" value="UniProtKB-KW"/>
</dbReference>
<dbReference type="InterPro" id="IPR036005">
    <property type="entry name" value="Creatinase/aminopeptidase-like"/>
</dbReference>
<dbReference type="Gene3D" id="3.90.230.10">
    <property type="entry name" value="Creatinase/methionine aminopeptidase superfamily"/>
    <property type="match status" value="1"/>
</dbReference>
<comment type="catalytic activity">
    <reaction evidence="5 6">
        <text>Release of N-terminal amino acids, preferentially methionine, from peptides and arylamides.</text>
        <dbReference type="EC" id="3.4.11.18"/>
    </reaction>
</comment>
<keyword evidence="9" id="KW-1185">Reference proteome</keyword>
<accession>A0ABR3B4T7</accession>
<proteinExistence type="inferred from homology"/>
<evidence type="ECO:0000256" key="3">
    <source>
        <dbReference type="ARBA" id="ARBA00022723"/>
    </source>
</evidence>
<reference evidence="8 9" key="1">
    <citation type="submission" date="2024-04" db="EMBL/GenBank/DDBJ databases">
        <title>Symmetric and asymmetric DNA N6-adenine methylation regulates different biological responses in Mucorales.</title>
        <authorList>
            <consortium name="Lawrence Berkeley National Laboratory"/>
            <person name="Lax C."/>
            <person name="Mondo S.J."/>
            <person name="Osorio-Concepcion M."/>
            <person name="Muszewska A."/>
            <person name="Corrochano-Luque M."/>
            <person name="Gutierrez G."/>
            <person name="Riley R."/>
            <person name="Lipzen A."/>
            <person name="Guo J."/>
            <person name="Hundley H."/>
            <person name="Amirebrahimi M."/>
            <person name="Ng V."/>
            <person name="Lorenzo-Gutierrez D."/>
            <person name="Binder U."/>
            <person name="Yang J."/>
            <person name="Song Y."/>
            <person name="Canovas D."/>
            <person name="Navarro E."/>
            <person name="Freitag M."/>
            <person name="Gabaldon T."/>
            <person name="Grigoriev I.V."/>
            <person name="Corrochano L.M."/>
            <person name="Nicolas F.E."/>
            <person name="Garre V."/>
        </authorList>
    </citation>
    <scope>NUCLEOTIDE SEQUENCE [LARGE SCALE GENOMIC DNA]</scope>
    <source>
        <strain evidence="8 9">L51</strain>
    </source>
</reference>
<evidence type="ECO:0000256" key="1">
    <source>
        <dbReference type="ARBA" id="ARBA00022438"/>
    </source>
</evidence>
<evidence type="ECO:0000313" key="9">
    <source>
        <dbReference type="Proteomes" id="UP001448207"/>
    </source>
</evidence>
<evidence type="ECO:0000256" key="2">
    <source>
        <dbReference type="ARBA" id="ARBA00022670"/>
    </source>
</evidence>
<comment type="cofactor">
    <cofactor evidence="5">
        <name>Co(2+)</name>
        <dbReference type="ChEBI" id="CHEBI:48828"/>
    </cofactor>
    <cofactor evidence="5">
        <name>Zn(2+)</name>
        <dbReference type="ChEBI" id="CHEBI:29105"/>
    </cofactor>
    <cofactor evidence="5">
        <name>Mn(2+)</name>
        <dbReference type="ChEBI" id="CHEBI:29035"/>
    </cofactor>
    <cofactor evidence="5">
        <name>Fe(2+)</name>
        <dbReference type="ChEBI" id="CHEBI:29033"/>
    </cofactor>
    <text evidence="5">Binds 2 divalent metal cations per subunit. Has a high-affinity and a low affinity metal-binding site. The true nature of the physiological cofactor is under debate. The enzyme is active with cobalt, zinc, manganese or divalent iron ions. Most likely, methionine aminopeptidases function as mononuclear Fe(2+)-metalloproteases under physiological conditions, and the catalytically relevant metal-binding site has been assigned to the histidine-containing high-affinity site.</text>
</comment>
<dbReference type="CDD" id="cd01086">
    <property type="entry name" value="MetAP1"/>
    <property type="match status" value="1"/>
</dbReference>
<feature type="binding site" evidence="5">
    <location>
        <position position="174"/>
    </location>
    <ligand>
        <name>substrate</name>
    </ligand>
</feature>
<dbReference type="InterPro" id="IPR002467">
    <property type="entry name" value="Pept_M24A_MAP1"/>
</dbReference>
<dbReference type="Proteomes" id="UP001448207">
    <property type="component" value="Unassembled WGS sequence"/>
</dbReference>
<dbReference type="PRINTS" id="PR00599">
    <property type="entry name" value="MAPEPTIDASE"/>
</dbReference>
<name>A0ABR3B4T7_PHYBL</name>
<dbReference type="NCBIfam" id="TIGR00500">
    <property type="entry name" value="met_pdase_I"/>
    <property type="match status" value="1"/>
</dbReference>
<feature type="binding site" evidence="5">
    <location>
        <position position="297"/>
    </location>
    <ligand>
        <name>a divalent metal cation</name>
        <dbReference type="ChEBI" id="CHEBI:60240"/>
        <label>2</label>
        <note>catalytic</note>
    </ligand>
</feature>
<keyword evidence="2 5" id="KW-0645">Protease</keyword>
<dbReference type="PANTHER" id="PTHR43330:SF8">
    <property type="entry name" value="METHIONINE AMINOPEPTIDASE 1D, MITOCHONDRIAL"/>
    <property type="match status" value="1"/>
</dbReference>
<dbReference type="HAMAP" id="MF_01974">
    <property type="entry name" value="MetAP_1"/>
    <property type="match status" value="1"/>
</dbReference>
<comment type="function">
    <text evidence="6">Cotranslationally removes the N-terminal methionine from nascent proteins. The N-terminal methionine is often cleaved when the second residue in the primary sequence is small and uncharged (Met-Ala-, Cys, Gly, Pro, Ser, Thr, or Val).</text>
</comment>
<dbReference type="InterPro" id="IPR000994">
    <property type="entry name" value="Pept_M24"/>
</dbReference>
<comment type="caution">
    <text evidence="8">The sequence shown here is derived from an EMBL/GenBank/DDBJ whole genome shotgun (WGS) entry which is preliminary data.</text>
</comment>
<evidence type="ECO:0000313" key="8">
    <source>
        <dbReference type="EMBL" id="KAL0090269.1"/>
    </source>
</evidence>
<gene>
    <name evidence="8" type="ORF">J3Q64DRAFT_1729121</name>
</gene>
<evidence type="ECO:0000256" key="4">
    <source>
        <dbReference type="ARBA" id="ARBA00022801"/>
    </source>
</evidence>
<feature type="binding site" evidence="5">
    <location>
        <position position="265"/>
    </location>
    <ligand>
        <name>a divalent metal cation</name>
        <dbReference type="ChEBI" id="CHEBI:60240"/>
        <label>2</label>
        <note>catalytic</note>
    </ligand>
</feature>
<feature type="binding site" evidence="5">
    <location>
        <position position="191"/>
    </location>
    <ligand>
        <name>a divalent metal cation</name>
        <dbReference type="ChEBI" id="CHEBI:60240"/>
        <label>1</label>
    </ligand>
</feature>
<dbReference type="InterPro" id="IPR001714">
    <property type="entry name" value="Pept_M24_MAP"/>
</dbReference>
<evidence type="ECO:0000256" key="6">
    <source>
        <dbReference type="RuleBase" id="RU003653"/>
    </source>
</evidence>
<dbReference type="EMBL" id="JBCLYO010000004">
    <property type="protein sequence ID" value="KAL0090269.1"/>
    <property type="molecule type" value="Genomic_DNA"/>
</dbReference>
<comment type="similarity">
    <text evidence="5">Belongs to the peptidase M24A family. Methionine aminopeptidase type 1 subfamily.</text>
</comment>
<feature type="binding site" evidence="5">
    <location>
        <position position="328"/>
    </location>
    <ligand>
        <name>a divalent metal cation</name>
        <dbReference type="ChEBI" id="CHEBI:60240"/>
        <label>1</label>
    </ligand>
</feature>
<organism evidence="8 9">
    <name type="scientific">Phycomyces blakesleeanus</name>
    <dbReference type="NCBI Taxonomy" id="4837"/>
    <lineage>
        <taxon>Eukaryota</taxon>
        <taxon>Fungi</taxon>
        <taxon>Fungi incertae sedis</taxon>
        <taxon>Mucoromycota</taxon>
        <taxon>Mucoromycotina</taxon>
        <taxon>Mucoromycetes</taxon>
        <taxon>Mucorales</taxon>
        <taxon>Phycomycetaceae</taxon>
        <taxon>Phycomyces</taxon>
    </lineage>
</organism>
<sequence>MLKTITSRQRGSLTRFQRTVPTALHLHTSNNVMHPRNVNSSRGIDMQPRVSRWGNFQRLVPASLANVDVRQMTRRLVPESIIKPPYAEQGISSVWNPEVPLNSPQDIVGLRKAGSLAKSILDLGQKMCLPGTTTEEIDKALHAIIIAKGAYPSPLNYSGFPKSVCTSVNNVIAHGIPDERPLQDGDIINLDITVYLDGYHGDTSATFLVGEVDEKGKALVECTRETLEKSINICGPGVPFKEIGRVICEHADKYGFSVSEELSGHGIGREFHCHPLIYHHLNDEEGHMETGMSFTIEPILCQGSPMGIMWPDQWTISTVDGGRSAQFEHTLLVTENGFEILTK</sequence>
<dbReference type="PANTHER" id="PTHR43330">
    <property type="entry name" value="METHIONINE AMINOPEPTIDASE"/>
    <property type="match status" value="1"/>
</dbReference>
<feature type="binding site" evidence="5">
    <location>
        <position position="202"/>
    </location>
    <ligand>
        <name>a divalent metal cation</name>
        <dbReference type="ChEBI" id="CHEBI:60240"/>
        <label>2</label>
        <note>catalytic</note>
    </ligand>
</feature>
<evidence type="ECO:0000256" key="5">
    <source>
        <dbReference type="HAMAP-Rule" id="MF_03174"/>
    </source>
</evidence>
<keyword evidence="1 5" id="KW-0031">Aminopeptidase</keyword>
<evidence type="ECO:0000259" key="7">
    <source>
        <dbReference type="Pfam" id="PF00557"/>
    </source>
</evidence>
<feature type="binding site" evidence="5">
    <location>
        <position position="328"/>
    </location>
    <ligand>
        <name>a divalent metal cation</name>
        <dbReference type="ChEBI" id="CHEBI:60240"/>
        <label>2</label>
        <note>catalytic</note>
    </ligand>
</feature>
<keyword evidence="3 5" id="KW-0479">Metal-binding</keyword>
<feature type="binding site" evidence="5">
    <location>
        <position position="202"/>
    </location>
    <ligand>
        <name>a divalent metal cation</name>
        <dbReference type="ChEBI" id="CHEBI:60240"/>
        <label>1</label>
    </ligand>
</feature>
<feature type="domain" description="Peptidase M24" evidence="7">
    <location>
        <begin position="110"/>
        <end position="335"/>
    </location>
</feature>
<dbReference type="EC" id="3.4.11.18" evidence="6"/>
<dbReference type="SUPFAM" id="SSF55920">
    <property type="entry name" value="Creatinase/aminopeptidase"/>
    <property type="match status" value="1"/>
</dbReference>
<keyword evidence="4 5" id="KW-0378">Hydrolase</keyword>
<dbReference type="Pfam" id="PF00557">
    <property type="entry name" value="Peptidase_M24"/>
    <property type="match status" value="1"/>
</dbReference>